<keyword evidence="9" id="KW-1185">Reference proteome</keyword>
<evidence type="ECO:0000313" key="9">
    <source>
        <dbReference type="Proteomes" id="UP000029725"/>
    </source>
</evidence>
<comment type="subcellular location">
    <subcellularLocation>
        <location evidence="1">Nucleus</location>
        <location evidence="1">Nucleolus</location>
    </subcellularLocation>
</comment>
<evidence type="ECO:0000256" key="6">
    <source>
        <dbReference type="SAM" id="MobiDB-lite"/>
    </source>
</evidence>
<dbReference type="InterPro" id="IPR055347">
    <property type="entry name" value="UTP6_N"/>
</dbReference>
<dbReference type="GO" id="GO:0032040">
    <property type="term" value="C:small-subunit processome"/>
    <property type="evidence" value="ECO:0007669"/>
    <property type="project" value="TreeGrafter"/>
</dbReference>
<evidence type="ECO:0000256" key="5">
    <source>
        <dbReference type="ARBA" id="ARBA00023242"/>
    </source>
</evidence>
<dbReference type="AlphaFoldDB" id="A0A098VUS9"/>
<dbReference type="PANTHER" id="PTHR23271">
    <property type="entry name" value="HEPATOCELLULAR CARCINOMA-ASSOCIATED ANTIGEN 66"/>
    <property type="match status" value="1"/>
</dbReference>
<keyword evidence="4" id="KW-0677">Repeat</keyword>
<keyword evidence="3" id="KW-0698">rRNA processing</keyword>
<dbReference type="Pfam" id="PF08640">
    <property type="entry name" value="U3_assoc_6"/>
    <property type="match status" value="1"/>
</dbReference>
<reference evidence="8 9" key="1">
    <citation type="submission" date="2014-04" db="EMBL/GenBank/DDBJ databases">
        <title>A new species of microsporidia sheds light on the evolution of extreme parasitism.</title>
        <authorList>
            <person name="Haag K.L."/>
            <person name="James T.Y."/>
            <person name="Larsson R."/>
            <person name="Schaer T.M."/>
            <person name="Refardt D."/>
            <person name="Pombert J.-F."/>
            <person name="Ebert D."/>
        </authorList>
    </citation>
    <scope>NUCLEOTIDE SEQUENCE [LARGE SCALE GENOMIC DNA]</scope>
    <source>
        <strain evidence="8 9">UGP3</strain>
        <tissue evidence="8">Spores</tissue>
    </source>
</reference>
<dbReference type="GO" id="GO:0034388">
    <property type="term" value="C:Pwp2p-containing subcomplex of 90S preribosome"/>
    <property type="evidence" value="ECO:0007669"/>
    <property type="project" value="TreeGrafter"/>
</dbReference>
<dbReference type="InterPro" id="IPR003107">
    <property type="entry name" value="HAT"/>
</dbReference>
<feature type="domain" description="U3 small nucleolar RNA-associated protein 6 N-terminal" evidence="7">
    <location>
        <begin position="9"/>
        <end position="104"/>
    </location>
</feature>
<evidence type="ECO:0000256" key="1">
    <source>
        <dbReference type="ARBA" id="ARBA00004604"/>
    </source>
</evidence>
<dbReference type="SUPFAM" id="SSF48452">
    <property type="entry name" value="TPR-like"/>
    <property type="match status" value="1"/>
</dbReference>
<dbReference type="Gene3D" id="1.25.40.10">
    <property type="entry name" value="Tetratricopeptide repeat domain"/>
    <property type="match status" value="1"/>
</dbReference>
<proteinExistence type="inferred from homology"/>
<dbReference type="OrthoDB" id="28112at2759"/>
<dbReference type="GO" id="GO:0030515">
    <property type="term" value="F:snoRNA binding"/>
    <property type="evidence" value="ECO:0007669"/>
    <property type="project" value="InterPro"/>
</dbReference>
<comment type="caution">
    <text evidence="8">The sequence shown here is derived from an EMBL/GenBank/DDBJ whole genome shotgun (WGS) entry which is preliminary data.</text>
</comment>
<name>A0A098VUS9_9MICR</name>
<dbReference type="Pfam" id="PF23240">
    <property type="entry name" value="HAT_PRP39_N"/>
    <property type="match status" value="1"/>
</dbReference>
<gene>
    <name evidence="8" type="ORF">DI09_35p190</name>
</gene>
<dbReference type="EMBL" id="JMKJ01000288">
    <property type="protein sequence ID" value="KGG51431.1"/>
    <property type="molecule type" value="Genomic_DNA"/>
</dbReference>
<organism evidence="8 9">
    <name type="scientific">Mitosporidium daphniae</name>
    <dbReference type="NCBI Taxonomy" id="1485682"/>
    <lineage>
        <taxon>Eukaryota</taxon>
        <taxon>Fungi</taxon>
        <taxon>Fungi incertae sedis</taxon>
        <taxon>Microsporidia</taxon>
        <taxon>Mitosporidium</taxon>
    </lineage>
</organism>
<evidence type="ECO:0000256" key="3">
    <source>
        <dbReference type="ARBA" id="ARBA00022552"/>
    </source>
</evidence>
<dbReference type="InterPro" id="IPR013949">
    <property type="entry name" value="Utp6"/>
</dbReference>
<evidence type="ECO:0000256" key="2">
    <source>
        <dbReference type="ARBA" id="ARBA00010734"/>
    </source>
</evidence>
<sequence length="275" mass="31862">MPNPVQQRMEDMIPELDAYHKQDIFSEDEIFQIVENRQRLENRLNRRISKLEDYLRLAKYELGLEHTRRSRMAEKKIQSPYLRPTPPTKRKRKNISCDYAITRRIHSIFRAALRKHYGDISLWLTYFDVATFLGSKKVVSQIYGTALQKHPTQVGFWIMAASFEANECHTPMSARVIFQRGIRVNPDSLALWLEFFRFEAIFAVLRRLSESTTSGDENLSSIANGALALAVFDSKKSVSKPAFVQACLEIYRKILCQFSDMSLPLLEAAFSEQSK</sequence>
<dbReference type="SMART" id="SM00386">
    <property type="entry name" value="HAT"/>
    <property type="match status" value="2"/>
</dbReference>
<dbReference type="RefSeq" id="XP_013237858.1">
    <property type="nucleotide sequence ID" value="XM_013382404.1"/>
</dbReference>
<evidence type="ECO:0000256" key="4">
    <source>
        <dbReference type="ARBA" id="ARBA00022737"/>
    </source>
</evidence>
<dbReference type="PANTHER" id="PTHR23271:SF1">
    <property type="entry name" value="U3 SMALL NUCLEOLAR RNA-ASSOCIATED PROTEIN 6 HOMOLOG"/>
    <property type="match status" value="1"/>
</dbReference>
<dbReference type="GO" id="GO:0000462">
    <property type="term" value="P:maturation of SSU-rRNA from tricistronic rRNA transcript (SSU-rRNA, 5.8S rRNA, LSU-rRNA)"/>
    <property type="evidence" value="ECO:0007669"/>
    <property type="project" value="InterPro"/>
</dbReference>
<keyword evidence="5" id="KW-0539">Nucleus</keyword>
<protein>
    <recommendedName>
        <fullName evidence="7">U3 small nucleolar RNA-associated protein 6 N-terminal domain-containing protein</fullName>
    </recommendedName>
</protein>
<dbReference type="GeneID" id="25259681"/>
<comment type="similarity">
    <text evidence="2">Belongs to the UTP6 family.</text>
</comment>
<accession>A0A098VUS9</accession>
<dbReference type="Proteomes" id="UP000029725">
    <property type="component" value="Unassembled WGS sequence"/>
</dbReference>
<feature type="region of interest" description="Disordered" evidence="6">
    <location>
        <begin position="73"/>
        <end position="93"/>
    </location>
</feature>
<evidence type="ECO:0000259" key="7">
    <source>
        <dbReference type="Pfam" id="PF08640"/>
    </source>
</evidence>
<dbReference type="VEuPathDB" id="MicrosporidiaDB:DI09_35p190"/>
<dbReference type="InterPro" id="IPR011990">
    <property type="entry name" value="TPR-like_helical_dom_sf"/>
</dbReference>
<dbReference type="HOGENOM" id="CLU_084032_0_0_1"/>
<evidence type="ECO:0000313" key="8">
    <source>
        <dbReference type="EMBL" id="KGG51431.1"/>
    </source>
</evidence>